<dbReference type="GO" id="GO:0003677">
    <property type="term" value="F:DNA binding"/>
    <property type="evidence" value="ECO:0007669"/>
    <property type="project" value="InterPro"/>
</dbReference>
<gene>
    <name evidence="2" type="ORF">EpCFBP13511_03175</name>
</gene>
<accession>A0A4U3FKE0</accession>
<dbReference type="InterPro" id="IPR041657">
    <property type="entry name" value="HTH_17"/>
</dbReference>
<feature type="domain" description="Helix-turn-helix" evidence="1">
    <location>
        <begin position="6"/>
        <end position="52"/>
    </location>
</feature>
<name>A0A4U3FKE0_9GAMM</name>
<dbReference type="OrthoDB" id="5986966at2"/>
<comment type="caution">
    <text evidence="2">The sequence shown here is derived from an EMBL/GenBank/DDBJ whole genome shotgun (WGS) entry which is preliminary data.</text>
</comment>
<proteinExistence type="predicted"/>
<evidence type="ECO:0000313" key="2">
    <source>
        <dbReference type="EMBL" id="TKJ94563.1"/>
    </source>
</evidence>
<dbReference type="Gene3D" id="1.10.238.160">
    <property type="match status" value="1"/>
</dbReference>
<dbReference type="NCBIfam" id="TIGR01764">
    <property type="entry name" value="excise"/>
    <property type="match status" value="1"/>
</dbReference>
<protein>
    <submittedName>
        <fullName evidence="2">AlpA family phage regulatory protein</fullName>
    </submittedName>
</protein>
<dbReference type="AlphaFoldDB" id="A0A4U3FKE0"/>
<dbReference type="RefSeq" id="WP_137268695.1">
    <property type="nucleotide sequence ID" value="NZ_QGAC01000002.1"/>
</dbReference>
<sequence>MTRLIGTTEVCSYLSCGKTFLYDLIKRGEFPKPLKLGSRSKWREEDIENYINYLSDTQSRNNK</sequence>
<dbReference type="EMBL" id="QGAC01000002">
    <property type="protein sequence ID" value="TKJ94563.1"/>
    <property type="molecule type" value="Genomic_DNA"/>
</dbReference>
<dbReference type="Pfam" id="PF12728">
    <property type="entry name" value="HTH_17"/>
    <property type="match status" value="1"/>
</dbReference>
<organism evidence="2 3">
    <name type="scientific">Erwinia persicina</name>
    <dbReference type="NCBI Taxonomy" id="55211"/>
    <lineage>
        <taxon>Bacteria</taxon>
        <taxon>Pseudomonadati</taxon>
        <taxon>Pseudomonadota</taxon>
        <taxon>Gammaproteobacteria</taxon>
        <taxon>Enterobacterales</taxon>
        <taxon>Erwiniaceae</taxon>
        <taxon>Erwinia</taxon>
    </lineage>
</organism>
<dbReference type="InterPro" id="IPR010093">
    <property type="entry name" value="SinI_DNA-bd"/>
</dbReference>
<evidence type="ECO:0000313" key="3">
    <source>
        <dbReference type="Proteomes" id="UP000306393"/>
    </source>
</evidence>
<evidence type="ECO:0000259" key="1">
    <source>
        <dbReference type="Pfam" id="PF12728"/>
    </source>
</evidence>
<dbReference type="Proteomes" id="UP000306393">
    <property type="component" value="Unassembled WGS sequence"/>
</dbReference>
<reference evidence="2 3" key="1">
    <citation type="journal article" date="2019" name="Sci. Rep.">
        <title>Differences in resource use lead to coexistence of seed-transmitted microbial populations.</title>
        <authorList>
            <person name="Torres-Cortes G."/>
            <person name="Garcia B.J."/>
            <person name="Compant S."/>
            <person name="Rezki S."/>
            <person name="Jones P."/>
            <person name="Preveaux A."/>
            <person name="Briand M."/>
            <person name="Roulet A."/>
            <person name="Bouchez O."/>
            <person name="Jacobson D."/>
            <person name="Barret M."/>
        </authorList>
    </citation>
    <scope>NUCLEOTIDE SEQUENCE [LARGE SCALE GENOMIC DNA]</scope>
    <source>
        <strain evidence="2 3">CFBP13511</strain>
    </source>
</reference>